<proteinExistence type="predicted"/>
<sequence>MNKRRTLGFGIGILLVLLFIFKDVFFLPNVESLKGEFHEVTFVRNEQNTGPVIRLYVVSVGKKEDAQFEAYGNFMPHTKYGITTVFFFDKKSPIPRTISENEPYFNTVDFKPIAKYEKNPMGNTSLTF</sequence>
<keyword evidence="2" id="KW-1185">Reference proteome</keyword>
<name>A0A1H7IXM0_OLID1</name>
<protein>
    <submittedName>
        <fullName evidence="1">Uncharacterized protein</fullName>
    </submittedName>
</protein>
<dbReference type="STRING" id="407022.SAMN05661044_00852"/>
<organism evidence="1 2">
    <name type="scientific">Olivibacter domesticus</name>
    <name type="common">Pseudosphingobacterium domesticum</name>
    <dbReference type="NCBI Taxonomy" id="407022"/>
    <lineage>
        <taxon>Bacteria</taxon>
        <taxon>Pseudomonadati</taxon>
        <taxon>Bacteroidota</taxon>
        <taxon>Sphingobacteriia</taxon>
        <taxon>Sphingobacteriales</taxon>
        <taxon>Sphingobacteriaceae</taxon>
        <taxon>Olivibacter</taxon>
    </lineage>
</organism>
<dbReference type="Proteomes" id="UP000199421">
    <property type="component" value="Unassembled WGS sequence"/>
</dbReference>
<gene>
    <name evidence="1" type="ORF">SAMN05661044_00852</name>
</gene>
<reference evidence="2" key="1">
    <citation type="submission" date="2016-10" db="EMBL/GenBank/DDBJ databases">
        <authorList>
            <person name="Varghese N."/>
            <person name="Submissions S."/>
        </authorList>
    </citation>
    <scope>NUCLEOTIDE SEQUENCE [LARGE SCALE GENOMIC DNA]</scope>
    <source>
        <strain evidence="2">DSM 18733</strain>
    </source>
</reference>
<dbReference type="EMBL" id="FOAF01000001">
    <property type="protein sequence ID" value="SEK66702.1"/>
    <property type="molecule type" value="Genomic_DNA"/>
</dbReference>
<dbReference type="AlphaFoldDB" id="A0A1H7IXM0"/>
<evidence type="ECO:0000313" key="1">
    <source>
        <dbReference type="EMBL" id="SEK66702.1"/>
    </source>
</evidence>
<accession>A0A1H7IXM0</accession>
<evidence type="ECO:0000313" key="2">
    <source>
        <dbReference type="Proteomes" id="UP000199421"/>
    </source>
</evidence>